<dbReference type="AlphaFoldDB" id="A0A918RPE0"/>
<keyword evidence="4" id="KW-1185">Reference proteome</keyword>
<evidence type="ECO:0000259" key="2">
    <source>
        <dbReference type="Pfam" id="PF13511"/>
    </source>
</evidence>
<dbReference type="Pfam" id="PF13511">
    <property type="entry name" value="DUF4124"/>
    <property type="match status" value="1"/>
</dbReference>
<dbReference type="EMBL" id="BMXA01000002">
    <property type="protein sequence ID" value="GHA04087.1"/>
    <property type="molecule type" value="Genomic_DNA"/>
</dbReference>
<evidence type="ECO:0000313" key="4">
    <source>
        <dbReference type="Proteomes" id="UP000614811"/>
    </source>
</evidence>
<dbReference type="InterPro" id="IPR025392">
    <property type="entry name" value="DUF4124"/>
</dbReference>
<accession>A0A918RPE0</accession>
<proteinExistence type="predicted"/>
<feature type="domain" description="DUF4124" evidence="2">
    <location>
        <begin position="23"/>
        <end position="76"/>
    </location>
</feature>
<feature type="coiled-coil region" evidence="1">
    <location>
        <begin position="78"/>
        <end position="105"/>
    </location>
</feature>
<dbReference type="RefSeq" id="WP_189399111.1">
    <property type="nucleotide sequence ID" value="NZ_BMXA01000002.1"/>
</dbReference>
<feature type="coiled-coil region" evidence="1">
    <location>
        <begin position="164"/>
        <end position="205"/>
    </location>
</feature>
<protein>
    <recommendedName>
        <fullName evidence="2">DUF4124 domain-containing protein</fullName>
    </recommendedName>
</protein>
<gene>
    <name evidence="3" type="ORF">GCM10008090_11740</name>
</gene>
<reference evidence="3" key="1">
    <citation type="journal article" date="2014" name="Int. J. Syst. Evol. Microbiol.">
        <title>Complete genome sequence of Corynebacterium casei LMG S-19264T (=DSM 44701T), isolated from a smear-ripened cheese.</title>
        <authorList>
            <consortium name="US DOE Joint Genome Institute (JGI-PGF)"/>
            <person name="Walter F."/>
            <person name="Albersmeier A."/>
            <person name="Kalinowski J."/>
            <person name="Ruckert C."/>
        </authorList>
    </citation>
    <scope>NUCLEOTIDE SEQUENCE</scope>
    <source>
        <strain evidence="3">KCTC 12711</strain>
    </source>
</reference>
<name>A0A918RPE0_9GAMM</name>
<keyword evidence="1" id="KW-0175">Coiled coil</keyword>
<dbReference type="Proteomes" id="UP000614811">
    <property type="component" value="Unassembled WGS sequence"/>
</dbReference>
<comment type="caution">
    <text evidence="3">The sequence shown here is derived from an EMBL/GenBank/DDBJ whole genome shotgun (WGS) entry which is preliminary data.</text>
</comment>
<sequence>MNEIVPTKRLGNRKSPIAVLGGLMLILLLPATSHAIKKCQDADGNWHYGDTAVDECERSKVTTLNSRGFISSEDEAPKTAEELAAEEASLAKERAEEQRVADEKAERERLLSIYQTEADIDRQLDNQIYSVDSSIAVHKVYLKGMKDKVERLTKKKASQNGSPAARTQGEIDQAKAKIEESEAELKHLDEQKQAIQARFAREKELFRSIKEGA</sequence>
<evidence type="ECO:0000256" key="1">
    <source>
        <dbReference type="SAM" id="Coils"/>
    </source>
</evidence>
<evidence type="ECO:0000313" key="3">
    <source>
        <dbReference type="EMBL" id="GHA04087.1"/>
    </source>
</evidence>
<reference evidence="3" key="2">
    <citation type="submission" date="2020-09" db="EMBL/GenBank/DDBJ databases">
        <authorList>
            <person name="Sun Q."/>
            <person name="Kim S."/>
        </authorList>
    </citation>
    <scope>NUCLEOTIDE SEQUENCE</scope>
    <source>
        <strain evidence="3">KCTC 12711</strain>
    </source>
</reference>
<organism evidence="3 4">
    <name type="scientific">Arenicella chitinivorans</name>
    <dbReference type="NCBI Taxonomy" id="1329800"/>
    <lineage>
        <taxon>Bacteria</taxon>
        <taxon>Pseudomonadati</taxon>
        <taxon>Pseudomonadota</taxon>
        <taxon>Gammaproteobacteria</taxon>
        <taxon>Arenicellales</taxon>
        <taxon>Arenicellaceae</taxon>
        <taxon>Arenicella</taxon>
    </lineage>
</organism>